<reference evidence="3" key="1">
    <citation type="journal article" date="2012" name="Science">
        <title>The Paleozoic origin of enzymatic lignin decomposition reconstructed from 31 fungal genomes.</title>
        <authorList>
            <person name="Floudas D."/>
            <person name="Binder M."/>
            <person name="Riley R."/>
            <person name="Barry K."/>
            <person name="Blanchette R.A."/>
            <person name="Henrissat B."/>
            <person name="Martinez A.T."/>
            <person name="Otillar R."/>
            <person name="Spatafora J.W."/>
            <person name="Yadav J.S."/>
            <person name="Aerts A."/>
            <person name="Benoit I."/>
            <person name="Boyd A."/>
            <person name="Carlson A."/>
            <person name="Copeland A."/>
            <person name="Coutinho P.M."/>
            <person name="de Vries R.P."/>
            <person name="Ferreira P."/>
            <person name="Findley K."/>
            <person name="Foster B."/>
            <person name="Gaskell J."/>
            <person name="Glotzer D."/>
            <person name="Gorecki P."/>
            <person name="Heitman J."/>
            <person name="Hesse C."/>
            <person name="Hori C."/>
            <person name="Igarashi K."/>
            <person name="Jurgens J.A."/>
            <person name="Kallen N."/>
            <person name="Kersten P."/>
            <person name="Kohler A."/>
            <person name="Kuees U."/>
            <person name="Kumar T.K.A."/>
            <person name="Kuo A."/>
            <person name="LaButti K."/>
            <person name="Larrondo L.F."/>
            <person name="Lindquist E."/>
            <person name="Ling A."/>
            <person name="Lombard V."/>
            <person name="Lucas S."/>
            <person name="Lundell T."/>
            <person name="Martin R."/>
            <person name="McLaughlin D.J."/>
            <person name="Morgenstern I."/>
            <person name="Morin E."/>
            <person name="Murat C."/>
            <person name="Nagy L.G."/>
            <person name="Nolan M."/>
            <person name="Ohm R.A."/>
            <person name="Patyshakuliyeva A."/>
            <person name="Rokas A."/>
            <person name="Ruiz-Duenas F.J."/>
            <person name="Sabat G."/>
            <person name="Salamov A."/>
            <person name="Samejima M."/>
            <person name="Schmutz J."/>
            <person name="Slot J.C."/>
            <person name="St John F."/>
            <person name="Stenlid J."/>
            <person name="Sun H."/>
            <person name="Sun S."/>
            <person name="Syed K."/>
            <person name="Tsang A."/>
            <person name="Wiebenga A."/>
            <person name="Young D."/>
            <person name="Pisabarro A."/>
            <person name="Eastwood D.C."/>
            <person name="Martin F."/>
            <person name="Cullen D."/>
            <person name="Grigoriev I.V."/>
            <person name="Hibbett D.S."/>
        </authorList>
    </citation>
    <scope>NUCLEOTIDE SEQUENCE [LARGE SCALE GENOMIC DNA]</scope>
    <source>
        <strain evidence="3">TFB10046</strain>
    </source>
</reference>
<protein>
    <submittedName>
        <fullName evidence="2">Uncharacterized protein</fullName>
    </submittedName>
</protein>
<dbReference type="AlphaFoldDB" id="J0D1L4"/>
<evidence type="ECO:0000256" key="1">
    <source>
        <dbReference type="SAM" id="MobiDB-lite"/>
    </source>
</evidence>
<feature type="region of interest" description="Disordered" evidence="1">
    <location>
        <begin position="1"/>
        <end position="83"/>
    </location>
</feature>
<dbReference type="EMBL" id="JH688944">
    <property type="protein sequence ID" value="EJD32467.1"/>
    <property type="molecule type" value="Genomic_DNA"/>
</dbReference>
<dbReference type="InParanoid" id="J0D1L4"/>
<feature type="compositionally biased region" description="Polar residues" evidence="1">
    <location>
        <begin position="45"/>
        <end position="60"/>
    </location>
</feature>
<accession>J0D1L4</accession>
<gene>
    <name evidence="2" type="ORF">AURDEDRAFT_178458</name>
</gene>
<sequence length="290" mass="29901">MGHAGLRARASRGSFAGPSVVPRRVSASEQGSSHESLRCTPFSPTPTRWSSAVPQSQQTFRGALQPRAASPRPARGLPPAEPPRIAFAAASVGVDPSATPVQACTLDAEPAKRSKEDGNGILARAGTAPAVSQERFLIAVDYPTQARPAANVEPGVTSEALLRRPAAPDSSHRARGEADFLPPAARFKSSSPRIDNLSRVSSACRASTTRPSAPPDCVSGPFFGPAARHEVISDCHAKASIAPSSVITSSDFRACGAEDTLDVATGSRCCISPPSMPTCSAVHTGAFSGA</sequence>
<dbReference type="Proteomes" id="UP000006514">
    <property type="component" value="Unassembled WGS sequence"/>
</dbReference>
<organism evidence="2 3">
    <name type="scientific">Auricularia subglabra (strain TFB-10046 / SS5)</name>
    <name type="common">White-rot fungus</name>
    <name type="synonym">Auricularia delicata (strain TFB10046)</name>
    <dbReference type="NCBI Taxonomy" id="717982"/>
    <lineage>
        <taxon>Eukaryota</taxon>
        <taxon>Fungi</taxon>
        <taxon>Dikarya</taxon>
        <taxon>Basidiomycota</taxon>
        <taxon>Agaricomycotina</taxon>
        <taxon>Agaricomycetes</taxon>
        <taxon>Auriculariales</taxon>
        <taxon>Auriculariaceae</taxon>
        <taxon>Auricularia</taxon>
    </lineage>
</organism>
<evidence type="ECO:0000313" key="2">
    <source>
        <dbReference type="EMBL" id="EJD32467.1"/>
    </source>
</evidence>
<evidence type="ECO:0000313" key="3">
    <source>
        <dbReference type="Proteomes" id="UP000006514"/>
    </source>
</evidence>
<dbReference type="KEGG" id="adl:AURDEDRAFT_178458"/>
<keyword evidence="3" id="KW-1185">Reference proteome</keyword>
<name>J0D1L4_AURST</name>
<proteinExistence type="predicted"/>